<comment type="caution">
    <text evidence="2">The sequence shown here is derived from an EMBL/GenBank/DDBJ whole genome shotgun (WGS) entry which is preliminary data.</text>
</comment>
<protein>
    <submittedName>
        <fullName evidence="2">NYN domain-containing protein</fullName>
    </submittedName>
</protein>
<proteinExistence type="predicted"/>
<reference evidence="2 3" key="1">
    <citation type="submission" date="2020-04" db="EMBL/GenBank/DDBJ databases">
        <authorList>
            <person name="Klaysubun C."/>
            <person name="Duangmal K."/>
            <person name="Lipun K."/>
        </authorList>
    </citation>
    <scope>NUCLEOTIDE SEQUENCE [LARGE SCALE GENOMIC DNA]</scope>
    <source>
        <strain evidence="2 3">K10HN5</strain>
    </source>
</reference>
<dbReference type="EMBL" id="JAAXLA010000005">
    <property type="protein sequence ID" value="NMH96582.1"/>
    <property type="molecule type" value="Genomic_DNA"/>
</dbReference>
<accession>A0ABX1S7K8</accession>
<dbReference type="Gene3D" id="3.40.50.1010">
    <property type="entry name" value="5'-nuclease"/>
    <property type="match status" value="1"/>
</dbReference>
<dbReference type="Proteomes" id="UP000820669">
    <property type="component" value="Unassembled WGS sequence"/>
</dbReference>
<dbReference type="RefSeq" id="WP_169379964.1">
    <property type="nucleotide sequence ID" value="NZ_JAAXLA010000005.1"/>
</dbReference>
<evidence type="ECO:0000313" key="2">
    <source>
        <dbReference type="EMBL" id="NMH96582.1"/>
    </source>
</evidence>
<evidence type="ECO:0000256" key="1">
    <source>
        <dbReference type="SAM" id="MobiDB-lite"/>
    </source>
</evidence>
<name>A0ABX1S7K8_9PSEU</name>
<feature type="region of interest" description="Disordered" evidence="1">
    <location>
        <begin position="59"/>
        <end position="84"/>
    </location>
</feature>
<gene>
    <name evidence="2" type="ORF">HF526_04520</name>
</gene>
<evidence type="ECO:0000313" key="3">
    <source>
        <dbReference type="Proteomes" id="UP000820669"/>
    </source>
</evidence>
<keyword evidence="3" id="KW-1185">Reference proteome</keyword>
<organism evidence="2 3">
    <name type="scientific">Pseudonocardia acidicola</name>
    <dbReference type="NCBI Taxonomy" id="2724939"/>
    <lineage>
        <taxon>Bacteria</taxon>
        <taxon>Bacillati</taxon>
        <taxon>Actinomycetota</taxon>
        <taxon>Actinomycetes</taxon>
        <taxon>Pseudonocardiales</taxon>
        <taxon>Pseudonocardiaceae</taxon>
        <taxon>Pseudonocardia</taxon>
    </lineage>
</organism>
<sequence length="213" mass="24701">MIDYQNVHLTGHELFEPYLRRHETLVDPLHFCNQLIRVRNERQKPGMAHATLSRVRVYRGEPSPMHDPNGHARNQAQKAQWERDPRVRVQMRPLKYEYERDATGRKASGPDGKWIVKGSPREKGVDVLCALALVREARQHDIDLVILASHDSDLDPALDEAAALGMAKVETFCWVDPTQRHRSRMKRQTQRSLWFTPLGPTEFADCRDLTDYK</sequence>